<proteinExistence type="predicted"/>
<sequence>MLAATFCISACQSGDTKENATPAPTERSNCLGFLNQAGTKAAAGLLGTDSYLTSAAPKGTAGAAKEMVSEYRANGVTEAKKIGLCWIYRTTKDLSDVTITSSFASEVPDSSAVASAFTPYKMGELALTSSRKAVIYLSCSSDRFEADSSRRTTTLRVEASNRYEPDGSPEELRRNNLTITHSVALALAEGLGCENNADLPSVFKMAPGA</sequence>
<reference evidence="1 2" key="1">
    <citation type="submission" date="2020-01" db="EMBL/GenBank/DDBJ databases">
        <title>Insect and environment-associated Actinomycetes.</title>
        <authorList>
            <person name="Currrie C."/>
            <person name="Chevrette M."/>
            <person name="Carlson C."/>
            <person name="Stubbendieck R."/>
            <person name="Wendt-Pienkowski E."/>
        </authorList>
    </citation>
    <scope>NUCLEOTIDE SEQUENCE [LARGE SCALE GENOMIC DNA]</scope>
    <source>
        <strain evidence="1 2">SID7739</strain>
    </source>
</reference>
<evidence type="ECO:0000313" key="2">
    <source>
        <dbReference type="Proteomes" id="UP000475666"/>
    </source>
</evidence>
<name>A0A6G3TR86_9ACTN</name>
<gene>
    <name evidence="1" type="ORF">G3I66_37410</name>
</gene>
<accession>A0A6G3TR86</accession>
<dbReference type="Proteomes" id="UP000475666">
    <property type="component" value="Unassembled WGS sequence"/>
</dbReference>
<dbReference type="AlphaFoldDB" id="A0A6G3TR86"/>
<organism evidence="1 2">
    <name type="scientific">Streptomyces rubrogriseus</name>
    <dbReference type="NCBI Taxonomy" id="194673"/>
    <lineage>
        <taxon>Bacteria</taxon>
        <taxon>Bacillati</taxon>
        <taxon>Actinomycetota</taxon>
        <taxon>Actinomycetes</taxon>
        <taxon>Kitasatosporales</taxon>
        <taxon>Streptomycetaceae</taxon>
        <taxon>Streptomyces</taxon>
        <taxon>Streptomyces violaceoruber group</taxon>
    </lineage>
</organism>
<comment type="caution">
    <text evidence="1">The sequence shown here is derived from an EMBL/GenBank/DDBJ whole genome shotgun (WGS) entry which is preliminary data.</text>
</comment>
<evidence type="ECO:0000313" key="1">
    <source>
        <dbReference type="EMBL" id="NEC38808.1"/>
    </source>
</evidence>
<dbReference type="EMBL" id="JAAGMQ010001112">
    <property type="protein sequence ID" value="NEC38808.1"/>
    <property type="molecule type" value="Genomic_DNA"/>
</dbReference>
<dbReference type="RefSeq" id="WP_164279125.1">
    <property type="nucleotide sequence ID" value="NZ_JAAGMQ010001112.1"/>
</dbReference>
<protein>
    <submittedName>
        <fullName evidence="1">Uncharacterized protein</fullName>
    </submittedName>
</protein>